<evidence type="ECO:0000256" key="1">
    <source>
        <dbReference type="SAM" id="MobiDB-lite"/>
    </source>
</evidence>
<feature type="region of interest" description="Disordered" evidence="1">
    <location>
        <begin position="1"/>
        <end position="20"/>
    </location>
</feature>
<gene>
    <name evidence="2" type="ORF">DFQ27_003974</name>
</gene>
<proteinExistence type="predicted"/>
<sequence length="163" mass="17848">MGGHVSSGTTTLPSTAAQSPRNIAMQLLTSRAFHNSSPTLTEDWKSDQGELKSAPGWKEENATDSEADVKADREPLPKNVKELQSESIQNLRSKETLFDKVQDEAQHLQFEAKQMEQSVLDGARSTASAVKEAVVDSADFVAKAFVGGTDHSRIKKKHEAHHH</sequence>
<comment type="caution">
    <text evidence="2">The sequence shown here is derived from an EMBL/GenBank/DDBJ whole genome shotgun (WGS) entry which is preliminary data.</text>
</comment>
<feature type="region of interest" description="Disordered" evidence="1">
    <location>
        <begin position="37"/>
        <end position="77"/>
    </location>
</feature>
<dbReference type="AlphaFoldDB" id="A0A9P6U4S3"/>
<organism evidence="2 3">
    <name type="scientific">Actinomortierella ambigua</name>
    <dbReference type="NCBI Taxonomy" id="1343610"/>
    <lineage>
        <taxon>Eukaryota</taxon>
        <taxon>Fungi</taxon>
        <taxon>Fungi incertae sedis</taxon>
        <taxon>Mucoromycota</taxon>
        <taxon>Mortierellomycotina</taxon>
        <taxon>Mortierellomycetes</taxon>
        <taxon>Mortierellales</taxon>
        <taxon>Mortierellaceae</taxon>
        <taxon>Actinomortierella</taxon>
    </lineage>
</organism>
<dbReference type="EMBL" id="JAAAJB010000279">
    <property type="protein sequence ID" value="KAG0259584.1"/>
    <property type="molecule type" value="Genomic_DNA"/>
</dbReference>
<reference evidence="2" key="1">
    <citation type="journal article" date="2020" name="Fungal Divers.">
        <title>Resolving the Mortierellaceae phylogeny through synthesis of multi-gene phylogenetics and phylogenomics.</title>
        <authorList>
            <person name="Vandepol N."/>
            <person name="Liber J."/>
            <person name="Desiro A."/>
            <person name="Na H."/>
            <person name="Kennedy M."/>
            <person name="Barry K."/>
            <person name="Grigoriev I.V."/>
            <person name="Miller A.N."/>
            <person name="O'Donnell K."/>
            <person name="Stajich J.E."/>
            <person name="Bonito G."/>
        </authorList>
    </citation>
    <scope>NUCLEOTIDE SEQUENCE</scope>
    <source>
        <strain evidence="2">BC1065</strain>
    </source>
</reference>
<dbReference type="Proteomes" id="UP000807716">
    <property type="component" value="Unassembled WGS sequence"/>
</dbReference>
<evidence type="ECO:0000313" key="2">
    <source>
        <dbReference type="EMBL" id="KAG0259584.1"/>
    </source>
</evidence>
<keyword evidence="3" id="KW-1185">Reference proteome</keyword>
<protein>
    <submittedName>
        <fullName evidence="2">Uncharacterized protein</fullName>
    </submittedName>
</protein>
<feature type="compositionally biased region" description="Basic and acidic residues" evidence="1">
    <location>
        <begin position="57"/>
        <end position="77"/>
    </location>
</feature>
<name>A0A9P6U4S3_9FUNG</name>
<dbReference type="OrthoDB" id="529205at2759"/>
<accession>A0A9P6U4S3</accession>
<evidence type="ECO:0000313" key="3">
    <source>
        <dbReference type="Proteomes" id="UP000807716"/>
    </source>
</evidence>